<dbReference type="SMART" id="SM00382">
    <property type="entry name" value="AAA"/>
    <property type="match status" value="1"/>
</dbReference>
<protein>
    <submittedName>
        <fullName evidence="7">ABC-2 type transport system ATP-binding protein</fullName>
    </submittedName>
</protein>
<proteinExistence type="predicted"/>
<accession>A0A1C4Y0W2</accession>
<dbReference type="RefSeq" id="WP_091284812.1">
    <property type="nucleotide sequence ID" value="NZ_FMCW01000033.1"/>
</dbReference>
<evidence type="ECO:0000256" key="1">
    <source>
        <dbReference type="ARBA" id="ARBA00004202"/>
    </source>
</evidence>
<evidence type="ECO:0000256" key="4">
    <source>
        <dbReference type="ARBA" id="ARBA00022840"/>
    </source>
</evidence>
<dbReference type="PANTHER" id="PTHR42711:SF1">
    <property type="entry name" value="ABC-TRANSPORT PROTEIN, ATP-BINDING COMPONENT"/>
    <property type="match status" value="1"/>
</dbReference>
<comment type="subcellular location">
    <subcellularLocation>
        <location evidence="1">Cell membrane</location>
        <topology evidence="1">Peripheral membrane protein</topology>
    </subcellularLocation>
</comment>
<keyword evidence="3" id="KW-0547">Nucleotide-binding</keyword>
<organism evidence="7 8">
    <name type="scientific">Micromonospora haikouensis</name>
    <dbReference type="NCBI Taxonomy" id="686309"/>
    <lineage>
        <taxon>Bacteria</taxon>
        <taxon>Bacillati</taxon>
        <taxon>Actinomycetota</taxon>
        <taxon>Actinomycetes</taxon>
        <taxon>Micromonosporales</taxon>
        <taxon>Micromonosporaceae</taxon>
        <taxon>Micromonospora</taxon>
    </lineage>
</organism>
<dbReference type="PANTHER" id="PTHR42711">
    <property type="entry name" value="ABC TRANSPORTER ATP-BINDING PROTEIN"/>
    <property type="match status" value="1"/>
</dbReference>
<dbReference type="EMBL" id="FMCW01000033">
    <property type="protein sequence ID" value="SCF14377.1"/>
    <property type="molecule type" value="Genomic_DNA"/>
</dbReference>
<dbReference type="InterPro" id="IPR003439">
    <property type="entry name" value="ABC_transporter-like_ATP-bd"/>
</dbReference>
<dbReference type="GO" id="GO:0005886">
    <property type="term" value="C:plasma membrane"/>
    <property type="evidence" value="ECO:0007669"/>
    <property type="project" value="UniProtKB-SubCell"/>
</dbReference>
<dbReference type="Pfam" id="PF00005">
    <property type="entry name" value="ABC_tran"/>
    <property type="match status" value="1"/>
</dbReference>
<sequence length="333" mass="36138">MSVIDVRELRKEFTVRVRAGRLRREKRTVAAVAGVDLRVERGELLGYIGPNGAGKSTTLKMLTGVLTPTSGQVRVCGLRPVPERTRLALRVGVVFGQRSQLWWDLPLRESFDLLRHVYRVPAAAHAARLRRCRDLLDLDAFADTPVRQLSLGQRMRGELTAALLHGPEVLFLDEPTIGLDVVSRQAVRGFLAELGRAGDTTLVLTTHDLADIERLCPRLVVIDHGRVVHDGPIAALHDRYGSRRLVVADLDTALPQPPELPGAPLLRVEADGHRLVFALESAGVADVVAALAGRAALRDVSIVEPDIEDVVARLYAGKEGPLVNASGRAGAPS</sequence>
<dbReference type="Proteomes" id="UP000199375">
    <property type="component" value="Unassembled WGS sequence"/>
</dbReference>
<dbReference type="InterPro" id="IPR027417">
    <property type="entry name" value="P-loop_NTPase"/>
</dbReference>
<dbReference type="GO" id="GO:0005524">
    <property type="term" value="F:ATP binding"/>
    <property type="evidence" value="ECO:0007669"/>
    <property type="project" value="UniProtKB-KW"/>
</dbReference>
<feature type="domain" description="ABC transporter" evidence="6">
    <location>
        <begin position="17"/>
        <end position="249"/>
    </location>
</feature>
<evidence type="ECO:0000313" key="8">
    <source>
        <dbReference type="Proteomes" id="UP000199375"/>
    </source>
</evidence>
<reference evidence="7 8" key="1">
    <citation type="submission" date="2016-06" db="EMBL/GenBank/DDBJ databases">
        <authorList>
            <person name="Kjaerup R.B."/>
            <person name="Dalgaard T.S."/>
            <person name="Juul-Madsen H.R."/>
        </authorList>
    </citation>
    <scope>NUCLEOTIDE SEQUENCE [LARGE SCALE GENOMIC DNA]</scope>
    <source>
        <strain evidence="7 8">DSM 45626</strain>
    </source>
</reference>
<dbReference type="SUPFAM" id="SSF52540">
    <property type="entry name" value="P-loop containing nucleoside triphosphate hydrolases"/>
    <property type="match status" value="1"/>
</dbReference>
<dbReference type="InterPro" id="IPR050763">
    <property type="entry name" value="ABC_transporter_ATP-binding"/>
</dbReference>
<evidence type="ECO:0000259" key="6">
    <source>
        <dbReference type="PROSITE" id="PS50893"/>
    </source>
</evidence>
<dbReference type="GO" id="GO:0016887">
    <property type="term" value="F:ATP hydrolysis activity"/>
    <property type="evidence" value="ECO:0007669"/>
    <property type="project" value="InterPro"/>
</dbReference>
<dbReference type="AlphaFoldDB" id="A0A1C4Y0W2"/>
<dbReference type="GO" id="GO:0046677">
    <property type="term" value="P:response to antibiotic"/>
    <property type="evidence" value="ECO:0007669"/>
    <property type="project" value="UniProtKB-KW"/>
</dbReference>
<evidence type="ECO:0000256" key="3">
    <source>
        <dbReference type="ARBA" id="ARBA00022741"/>
    </source>
</evidence>
<keyword evidence="2" id="KW-0813">Transport</keyword>
<name>A0A1C4Y0W2_9ACTN</name>
<evidence type="ECO:0000256" key="5">
    <source>
        <dbReference type="ARBA" id="ARBA00023251"/>
    </source>
</evidence>
<dbReference type="InterPro" id="IPR003593">
    <property type="entry name" value="AAA+_ATPase"/>
</dbReference>
<dbReference type="Gene3D" id="3.40.50.300">
    <property type="entry name" value="P-loop containing nucleotide triphosphate hydrolases"/>
    <property type="match status" value="1"/>
</dbReference>
<evidence type="ECO:0000313" key="7">
    <source>
        <dbReference type="EMBL" id="SCF14377.1"/>
    </source>
</evidence>
<evidence type="ECO:0000256" key="2">
    <source>
        <dbReference type="ARBA" id="ARBA00022448"/>
    </source>
</evidence>
<keyword evidence="4 7" id="KW-0067">ATP-binding</keyword>
<keyword evidence="5" id="KW-0046">Antibiotic resistance</keyword>
<gene>
    <name evidence="7" type="ORF">GA0070558_13319</name>
</gene>
<dbReference type="PROSITE" id="PS50893">
    <property type="entry name" value="ABC_TRANSPORTER_2"/>
    <property type="match status" value="1"/>
</dbReference>